<feature type="disulfide bond" description="In form B" evidence="7">
    <location>
        <begin position="52"/>
        <end position="401"/>
    </location>
</feature>
<feature type="binding site" evidence="6">
    <location>
        <position position="304"/>
    </location>
    <ligand>
        <name>Ca(2+)</name>
        <dbReference type="ChEBI" id="CHEBI:29108"/>
        <label>1</label>
        <note>catalytic</note>
    </ligand>
</feature>
<dbReference type="AlphaFoldDB" id="A0A9W8GAF6"/>
<comment type="PTM">
    <text evidence="8">Glycosylated.</text>
</comment>
<dbReference type="Pfam" id="PF01731">
    <property type="entry name" value="Arylesterase"/>
    <property type="match status" value="1"/>
</dbReference>
<evidence type="ECO:0000256" key="8">
    <source>
        <dbReference type="PIRSR" id="PIRSR602640-4"/>
    </source>
</evidence>
<comment type="cofactor">
    <cofactor evidence="6">
        <name>Ca(2+)</name>
        <dbReference type="ChEBI" id="CHEBI:29108"/>
    </cofactor>
    <text evidence="6">Binds 2 calcium ions per subunit.</text>
</comment>
<evidence type="ECO:0000313" key="11">
    <source>
        <dbReference type="Proteomes" id="UP001151518"/>
    </source>
</evidence>
<feature type="binding site" evidence="6">
    <location>
        <position position="258"/>
    </location>
    <ligand>
        <name>Ca(2+)</name>
        <dbReference type="ChEBI" id="CHEBI:29108"/>
        <label>1</label>
        <note>catalytic</note>
    </ligand>
</feature>
<keyword evidence="4 8" id="KW-0325">Glycoprotein</keyword>
<keyword evidence="6" id="KW-0106">Calcium</keyword>
<keyword evidence="9" id="KW-1133">Transmembrane helix</keyword>
<accession>A0A9W8GAF6</accession>
<feature type="transmembrane region" description="Helical" evidence="9">
    <location>
        <begin position="12"/>
        <end position="28"/>
    </location>
</feature>
<dbReference type="InterPro" id="IPR002640">
    <property type="entry name" value="Arylesterase"/>
</dbReference>
<sequence length="416" mass="46397">MAIMAYNYSSKSLFINIALALIAFAYVYRTISVRMIVFGVGTTHKNVNASGCSVFGKEIPEIQGCESIQVDPRTGLAYMACGNRGARMRWLDTKSKYNPIYEQFNDHVVVMDTKNNLKILKVLELTEGGIGGKMTLVPFQQDFRVHGFDIYWDNVDPEVLTFMFVNHQRSGNAISIFKHKIGSEYIQHIKTVRSHLLYSPNDVVATSRSTFYATNELAYTRGLMRKIEILLGMPWGYVVHYSHTGMFTKATDGIAYPNGITKSADGGTIYVAASSEPSVSMFKPKLDGTLELLSKQVFRDFVPDNISVDAKTGHILVAGFLNTLEMFRYNHEVLHGTSAQPAAGIRRLVPPKSPHRSFVEENILVHDGRLLPSTTAATIQRHGTAKRILLGSAMADHIAICNVNERMEHRARTSLI</sequence>
<name>A0A9W8GAF6_9FUNG</name>
<evidence type="ECO:0000256" key="1">
    <source>
        <dbReference type="ARBA" id="ARBA00008595"/>
    </source>
</evidence>
<evidence type="ECO:0000256" key="7">
    <source>
        <dbReference type="PIRSR" id="PIRSR602640-3"/>
    </source>
</evidence>
<evidence type="ECO:0000313" key="10">
    <source>
        <dbReference type="EMBL" id="KAJ2679182.1"/>
    </source>
</evidence>
<gene>
    <name evidence="10" type="ORF">GGI25_001750</name>
</gene>
<dbReference type="Gene3D" id="2.120.10.30">
    <property type="entry name" value="TolB, C-terminal domain"/>
    <property type="match status" value="1"/>
</dbReference>
<dbReference type="InterPro" id="IPR011042">
    <property type="entry name" value="6-blade_b-propeller_TolB-like"/>
</dbReference>
<dbReference type="EMBL" id="JANBTW010000014">
    <property type="protein sequence ID" value="KAJ2679182.1"/>
    <property type="molecule type" value="Genomic_DNA"/>
</dbReference>
<reference evidence="10" key="1">
    <citation type="submission" date="2022-07" db="EMBL/GenBank/DDBJ databases">
        <title>Phylogenomic reconstructions and comparative analyses of Kickxellomycotina fungi.</title>
        <authorList>
            <person name="Reynolds N.K."/>
            <person name="Stajich J.E."/>
            <person name="Barry K."/>
            <person name="Grigoriev I.V."/>
            <person name="Crous P."/>
            <person name="Smith M.E."/>
        </authorList>
    </citation>
    <scope>NUCLEOTIDE SEQUENCE</scope>
    <source>
        <strain evidence="10">NRRL 3115</strain>
    </source>
</reference>
<feature type="binding site" evidence="6">
    <location>
        <position position="305"/>
    </location>
    <ligand>
        <name>Ca(2+)</name>
        <dbReference type="ChEBI" id="CHEBI:29108"/>
        <label>1</label>
        <note>catalytic</note>
    </ligand>
</feature>
<keyword evidence="3 7" id="KW-1015">Disulfide bond</keyword>
<dbReference type="Proteomes" id="UP001151518">
    <property type="component" value="Unassembled WGS sequence"/>
</dbReference>
<feature type="binding site" evidence="6">
    <location>
        <position position="201"/>
    </location>
    <ligand>
        <name>Ca(2+)</name>
        <dbReference type="ChEBI" id="CHEBI:29108"/>
        <label>1</label>
        <note>catalytic</note>
    </ligand>
</feature>
<dbReference type="OrthoDB" id="5307922at2759"/>
<protein>
    <submittedName>
        <fullName evidence="10">Uncharacterized protein</fullName>
    </submittedName>
</protein>
<dbReference type="PANTHER" id="PTHR11799:SF12">
    <property type="entry name" value="PARAOXONASE-RELATED"/>
    <property type="match status" value="1"/>
</dbReference>
<evidence type="ECO:0000256" key="4">
    <source>
        <dbReference type="ARBA" id="ARBA00023180"/>
    </source>
</evidence>
<keyword evidence="2" id="KW-0378">Hydrolase</keyword>
<keyword evidence="9" id="KW-0812">Transmembrane</keyword>
<evidence type="ECO:0000256" key="2">
    <source>
        <dbReference type="ARBA" id="ARBA00022801"/>
    </source>
</evidence>
<organism evidence="10 11">
    <name type="scientific">Coemansia spiralis</name>
    <dbReference type="NCBI Taxonomy" id="417178"/>
    <lineage>
        <taxon>Eukaryota</taxon>
        <taxon>Fungi</taxon>
        <taxon>Fungi incertae sedis</taxon>
        <taxon>Zoopagomycota</taxon>
        <taxon>Kickxellomycotina</taxon>
        <taxon>Kickxellomycetes</taxon>
        <taxon>Kickxellales</taxon>
        <taxon>Kickxellaceae</taxon>
        <taxon>Coemansia</taxon>
    </lineage>
</organism>
<evidence type="ECO:0000256" key="5">
    <source>
        <dbReference type="PIRSR" id="PIRSR602640-1"/>
    </source>
</evidence>
<evidence type="ECO:0000256" key="6">
    <source>
        <dbReference type="PIRSR" id="PIRSR602640-2"/>
    </source>
</evidence>
<dbReference type="InterPro" id="IPR051288">
    <property type="entry name" value="Serum_paraoxonase/arylesterase"/>
</dbReference>
<keyword evidence="6" id="KW-0479">Metal-binding</keyword>
<feature type="binding site" evidence="6">
    <location>
        <position position="202"/>
    </location>
    <ligand>
        <name>Ca(2+)</name>
        <dbReference type="ChEBI" id="CHEBI:29108"/>
        <label>1</label>
        <note>catalytic</note>
    </ligand>
</feature>
<comment type="similarity">
    <text evidence="1">Belongs to the paraoxonase family.</text>
</comment>
<evidence type="ECO:0000256" key="3">
    <source>
        <dbReference type="ARBA" id="ARBA00023157"/>
    </source>
</evidence>
<dbReference type="GO" id="GO:0004064">
    <property type="term" value="F:arylesterase activity"/>
    <property type="evidence" value="ECO:0007669"/>
    <property type="project" value="InterPro"/>
</dbReference>
<dbReference type="SUPFAM" id="SSF63829">
    <property type="entry name" value="Calcium-dependent phosphotriesterase"/>
    <property type="match status" value="1"/>
</dbReference>
<evidence type="ECO:0000256" key="9">
    <source>
        <dbReference type="SAM" id="Phobius"/>
    </source>
</evidence>
<feature type="active site" description="Proton acceptor" evidence="5">
    <location>
        <position position="146"/>
    </location>
</feature>
<keyword evidence="9" id="KW-0472">Membrane</keyword>
<dbReference type="GO" id="GO:0046872">
    <property type="term" value="F:metal ion binding"/>
    <property type="evidence" value="ECO:0007669"/>
    <property type="project" value="UniProtKB-KW"/>
</dbReference>
<feature type="glycosylation site" description="N-linked (GlcNAc...) asparagine" evidence="8">
    <location>
        <position position="305"/>
    </location>
</feature>
<proteinExistence type="inferred from homology"/>
<comment type="caution">
    <text evidence="10">The sequence shown here is derived from an EMBL/GenBank/DDBJ whole genome shotgun (WGS) entry which is preliminary data.</text>
</comment>
<dbReference type="PANTHER" id="PTHR11799">
    <property type="entry name" value="PARAOXONASE"/>
    <property type="match status" value="1"/>
</dbReference>